<keyword evidence="2" id="KW-1185">Reference proteome</keyword>
<dbReference type="Proteomes" id="UP001060170">
    <property type="component" value="Chromosome 15"/>
</dbReference>
<organism evidence="1 2">
    <name type="scientific">Puccinia striiformis f. sp. tritici</name>
    <dbReference type="NCBI Taxonomy" id="168172"/>
    <lineage>
        <taxon>Eukaryota</taxon>
        <taxon>Fungi</taxon>
        <taxon>Dikarya</taxon>
        <taxon>Basidiomycota</taxon>
        <taxon>Pucciniomycotina</taxon>
        <taxon>Pucciniomycetes</taxon>
        <taxon>Pucciniales</taxon>
        <taxon>Pucciniaceae</taxon>
        <taxon>Puccinia</taxon>
    </lineage>
</organism>
<comment type="caution">
    <text evidence="1">The sequence shown here is derived from an EMBL/GenBank/DDBJ whole genome shotgun (WGS) entry which is preliminary data.</text>
</comment>
<reference evidence="1 2" key="3">
    <citation type="journal article" date="2022" name="Microbiol. Spectr.">
        <title>Folding features and dynamics of 3D genome architecture in plant fungal pathogens.</title>
        <authorList>
            <person name="Xia C."/>
        </authorList>
    </citation>
    <scope>NUCLEOTIDE SEQUENCE [LARGE SCALE GENOMIC DNA]</scope>
    <source>
        <strain evidence="1 2">93-210</strain>
    </source>
</reference>
<reference evidence="2" key="1">
    <citation type="journal article" date="2018" name="BMC Genomics">
        <title>Genomic insights into host adaptation between the wheat stripe rust pathogen (Puccinia striiformis f. sp. tritici) and the barley stripe rust pathogen (Puccinia striiformis f. sp. hordei).</title>
        <authorList>
            <person name="Xia C."/>
            <person name="Wang M."/>
            <person name="Yin C."/>
            <person name="Cornejo O.E."/>
            <person name="Hulbert S.H."/>
            <person name="Chen X."/>
        </authorList>
    </citation>
    <scope>NUCLEOTIDE SEQUENCE [LARGE SCALE GENOMIC DNA]</scope>
    <source>
        <strain evidence="2">93-210</strain>
    </source>
</reference>
<sequence length="760" mass="83189">MDNNNENEQTPPKRRRRTQDHHQQQEPGSAESHNNNRSADKNERRSFQGDHHRHRYMTYSSNQKQQSPSSNPSPNQQQQQQQQQPISRLQLNTQQQQLHLGAPINAHYSPNYGSSGAAAQRAPTSKRKPAPVLQEDPPILHSLTPSPSRSQQSNSPSPSPGSRNSHRSSIQKLRKSRSPSPSPRSTTTEFVKKLGSALTAPFRSSNSRRGSDASEIGLSIQDVSRMTCLPGQQILSRSPVDVEMGDHLPSMPSPQANHTTLAEEIVLDTRSGIPQSPERVLRVVNGSASLSTRAASIDSRIDNDEDATQSTSIIPSSSSRFSYQSSALTATRGQQGCKKCLELESKLIDEIERSQNLEKILEDQSVRFEQFRNWSTSKVHTLDHTLKAQEKILQKFEQQMAEKNSNLKVDVKSDYLIALQKDFVLLNSRLALLESQKQHEEEEEEGKGKGKERLSPIPPQDHHHHQQHHQQEEAIIYGRSTPLSYVTKLLEDRNTNEDTRSKTRAYSTPPLASGSSPYSSKPSTGNWKPSSPATMASKLLPISSTSANNSRSAPNTPTPTTPHFSPSSITKTNDKSPCRPRYSLALGNSSNTKAGNSPLGLQRKTPELGVPNRAAAYLGRSPGSPSPHLSASSTNKPSPTRKPTTEYGYARPTVASTRYAQENVASTKVCTPTSPPSNKDDDLARRISVIKKSKLDRKQFSPSSSSTGGVAPLNVSKFVNSNTSNNHFSAGGPGRGVAAVGAGKKKAAVGDLIKLFDNGT</sequence>
<proteinExistence type="predicted"/>
<evidence type="ECO:0000313" key="2">
    <source>
        <dbReference type="Proteomes" id="UP001060170"/>
    </source>
</evidence>
<gene>
    <name evidence="1" type="ORF">MJO28_014785</name>
</gene>
<dbReference type="EMBL" id="CM045879">
    <property type="protein sequence ID" value="KAI7939206.1"/>
    <property type="molecule type" value="Genomic_DNA"/>
</dbReference>
<accession>A0ACC0DVS2</accession>
<protein>
    <submittedName>
        <fullName evidence="1">Uncharacterized protein</fullName>
    </submittedName>
</protein>
<name>A0ACC0DVS2_9BASI</name>
<evidence type="ECO:0000313" key="1">
    <source>
        <dbReference type="EMBL" id="KAI7939206.1"/>
    </source>
</evidence>
<reference evidence="2" key="2">
    <citation type="journal article" date="2018" name="Mol. Plant Microbe Interact.">
        <title>Genome sequence resources for the wheat stripe rust pathogen (Puccinia striiformis f. sp. tritici) and the barley stripe rust pathogen (Puccinia striiformis f. sp. hordei).</title>
        <authorList>
            <person name="Xia C."/>
            <person name="Wang M."/>
            <person name="Yin C."/>
            <person name="Cornejo O.E."/>
            <person name="Hulbert S.H."/>
            <person name="Chen X."/>
        </authorList>
    </citation>
    <scope>NUCLEOTIDE SEQUENCE [LARGE SCALE GENOMIC DNA]</scope>
    <source>
        <strain evidence="2">93-210</strain>
    </source>
</reference>